<gene>
    <name evidence="5" type="ORF">GCM10007884_40210</name>
    <name evidence="6" type="ORF">GGR33_000289</name>
</gene>
<reference evidence="6 7" key="3">
    <citation type="submission" date="2020-08" db="EMBL/GenBank/DDBJ databases">
        <title>Genomic Encyclopedia of Type Strains, Phase IV (KMG-IV): sequencing the most valuable type-strain genomes for metagenomic binning, comparative biology and taxonomic classification.</title>
        <authorList>
            <person name="Goeker M."/>
        </authorList>
    </citation>
    <scope>NUCLEOTIDE SEQUENCE [LARGE SCALE GENOMIC DNA]</scope>
    <source>
        <strain evidence="6 7">DSM 24105</strain>
    </source>
</reference>
<dbReference type="SFLD" id="SFLDG01129">
    <property type="entry name" value="C1.5:_HAD__Beta-PGM__Phosphata"/>
    <property type="match status" value="1"/>
</dbReference>
<dbReference type="Gene3D" id="1.10.150.240">
    <property type="entry name" value="Putative phosphatase, domain 2"/>
    <property type="match status" value="1"/>
</dbReference>
<evidence type="ECO:0000256" key="1">
    <source>
        <dbReference type="ARBA" id="ARBA00001946"/>
    </source>
</evidence>
<dbReference type="Gene3D" id="3.40.50.1000">
    <property type="entry name" value="HAD superfamily/HAD-like"/>
    <property type="match status" value="1"/>
</dbReference>
<keyword evidence="6" id="KW-0378">Hydrolase</keyword>
<dbReference type="SFLD" id="SFLDS00003">
    <property type="entry name" value="Haloacid_Dehalogenase"/>
    <property type="match status" value="1"/>
</dbReference>
<dbReference type="InterPro" id="IPR023198">
    <property type="entry name" value="PGP-like_dom2"/>
</dbReference>
<evidence type="ECO:0000256" key="4">
    <source>
        <dbReference type="ARBA" id="ARBA00022842"/>
    </source>
</evidence>
<dbReference type="PANTHER" id="PTHR46193:SF10">
    <property type="entry name" value="6-PHOSPHOGLUCONATE PHOSPHATASE"/>
    <property type="match status" value="1"/>
</dbReference>
<keyword evidence="4" id="KW-0460">Magnesium</keyword>
<dbReference type="SUPFAM" id="SSF56784">
    <property type="entry name" value="HAD-like"/>
    <property type="match status" value="1"/>
</dbReference>
<reference evidence="5" key="1">
    <citation type="journal article" date="2014" name="Int. J. Syst. Evol. Microbiol.">
        <title>Complete genome of a new Firmicutes species belonging to the dominant human colonic microbiota ('Ruminococcus bicirculans') reveals two chromosomes and a selective capacity to utilize plant glucans.</title>
        <authorList>
            <consortium name="NISC Comparative Sequencing Program"/>
            <person name="Wegmann U."/>
            <person name="Louis P."/>
            <person name="Goesmann A."/>
            <person name="Henrissat B."/>
            <person name="Duncan S.H."/>
            <person name="Flint H.J."/>
        </authorList>
    </citation>
    <scope>NUCLEOTIDE SEQUENCE</scope>
    <source>
        <strain evidence="5">NBRC 107710</strain>
    </source>
</reference>
<dbReference type="NCBIfam" id="TIGR01509">
    <property type="entry name" value="HAD-SF-IA-v3"/>
    <property type="match status" value="1"/>
</dbReference>
<reference evidence="8" key="2">
    <citation type="journal article" date="2019" name="Int. J. Syst. Evol. Microbiol.">
        <title>The Global Catalogue of Microorganisms (GCM) 10K type strain sequencing project: providing services to taxonomists for standard genome sequencing and annotation.</title>
        <authorList>
            <consortium name="The Broad Institute Genomics Platform"/>
            <consortium name="The Broad Institute Genome Sequencing Center for Infectious Disease"/>
            <person name="Wu L."/>
            <person name="Ma J."/>
        </authorList>
    </citation>
    <scope>NUCLEOTIDE SEQUENCE [LARGE SCALE GENOMIC DNA]</scope>
    <source>
        <strain evidence="8">NBRC 107710</strain>
    </source>
</reference>
<evidence type="ECO:0000256" key="2">
    <source>
        <dbReference type="ARBA" id="ARBA00006171"/>
    </source>
</evidence>
<dbReference type="EMBL" id="BSPG01000032">
    <property type="protein sequence ID" value="GLS46030.1"/>
    <property type="molecule type" value="Genomic_DNA"/>
</dbReference>
<comment type="caution">
    <text evidence="6">The sequence shown here is derived from an EMBL/GenBank/DDBJ whole genome shotgun (WGS) entry which is preliminary data.</text>
</comment>
<dbReference type="PANTHER" id="PTHR46193">
    <property type="entry name" value="6-PHOSPHOGLUCONATE PHOSPHATASE"/>
    <property type="match status" value="1"/>
</dbReference>
<organism evidence="6 7">
    <name type="scientific">Methylobacterium brachythecii</name>
    <dbReference type="NCBI Taxonomy" id="1176177"/>
    <lineage>
        <taxon>Bacteria</taxon>
        <taxon>Pseudomonadati</taxon>
        <taxon>Pseudomonadota</taxon>
        <taxon>Alphaproteobacteria</taxon>
        <taxon>Hyphomicrobiales</taxon>
        <taxon>Methylobacteriaceae</taxon>
        <taxon>Methylobacterium</taxon>
    </lineage>
</organism>
<evidence type="ECO:0000313" key="8">
    <source>
        <dbReference type="Proteomes" id="UP001156881"/>
    </source>
</evidence>
<name>A0A7W6AGI2_9HYPH</name>
<keyword evidence="3" id="KW-0479">Metal-binding</keyword>
<dbReference type="Proteomes" id="UP000517759">
    <property type="component" value="Unassembled WGS sequence"/>
</dbReference>
<evidence type="ECO:0000313" key="7">
    <source>
        <dbReference type="Proteomes" id="UP000517759"/>
    </source>
</evidence>
<dbReference type="CDD" id="cd07526">
    <property type="entry name" value="HAD_BPGM_like"/>
    <property type="match status" value="1"/>
</dbReference>
<sequence length="246" mass="25906">MSERMRAGLDLAAPAGARPALVIFDCDGVLVDSEPLSLATLTAGLNRIGVDIDVETVRRRFAGTSMTSIMEHIARDYPAVTVPDGFVDAVKMETLGVFDRELQAMTGAAEAIQALEIPTCVASSSDPVRLRHSLTLTGLLPLFDGRLFSSAMVARGKPFPDLFLHAAAEMGAAPEDCLVIEDSVPGVIAARAAGMRVIGFTGGGHWGHDRDGRDLAEAGAGHVFRDYRQLGKLIGGLPTGLQPSLA</sequence>
<accession>A0A7W6AGI2</accession>
<dbReference type="RefSeq" id="WP_246412708.1">
    <property type="nucleotide sequence ID" value="NZ_BSPG01000032.1"/>
</dbReference>
<dbReference type="InterPro" id="IPR023214">
    <property type="entry name" value="HAD_sf"/>
</dbReference>
<dbReference type="Proteomes" id="UP001156881">
    <property type="component" value="Unassembled WGS sequence"/>
</dbReference>
<dbReference type="InterPro" id="IPR051600">
    <property type="entry name" value="Beta-PGM-like"/>
</dbReference>
<comment type="cofactor">
    <cofactor evidence="1">
        <name>Mg(2+)</name>
        <dbReference type="ChEBI" id="CHEBI:18420"/>
    </cofactor>
</comment>
<dbReference type="AlphaFoldDB" id="A0A7W6AGI2"/>
<protein>
    <submittedName>
        <fullName evidence="6">HAD superfamily hydrolase (TIGR01509 family)</fullName>
    </submittedName>
    <submittedName>
        <fullName evidence="5">Haloacid dehalogenase</fullName>
    </submittedName>
</protein>
<dbReference type="InterPro" id="IPR036412">
    <property type="entry name" value="HAD-like_sf"/>
</dbReference>
<reference evidence="5" key="4">
    <citation type="submission" date="2023-01" db="EMBL/GenBank/DDBJ databases">
        <title>Draft genome sequence of Methylobacterium brachythecii strain NBRC 107710.</title>
        <authorList>
            <person name="Sun Q."/>
            <person name="Mori K."/>
        </authorList>
    </citation>
    <scope>NUCLEOTIDE SEQUENCE</scope>
    <source>
        <strain evidence="5">NBRC 107710</strain>
    </source>
</reference>
<dbReference type="GO" id="GO:0016787">
    <property type="term" value="F:hydrolase activity"/>
    <property type="evidence" value="ECO:0007669"/>
    <property type="project" value="UniProtKB-KW"/>
</dbReference>
<dbReference type="Pfam" id="PF00702">
    <property type="entry name" value="Hydrolase"/>
    <property type="match status" value="1"/>
</dbReference>
<proteinExistence type="inferred from homology"/>
<comment type="similarity">
    <text evidence="2">Belongs to the HAD-like hydrolase superfamily. CbbY/CbbZ/Gph/YieH family.</text>
</comment>
<keyword evidence="8" id="KW-1185">Reference proteome</keyword>
<dbReference type="InterPro" id="IPR006439">
    <property type="entry name" value="HAD-SF_hydro_IA"/>
</dbReference>
<dbReference type="GO" id="GO:0046872">
    <property type="term" value="F:metal ion binding"/>
    <property type="evidence" value="ECO:0007669"/>
    <property type="project" value="UniProtKB-KW"/>
</dbReference>
<dbReference type="EMBL" id="JACIDN010000001">
    <property type="protein sequence ID" value="MBB3900809.1"/>
    <property type="molecule type" value="Genomic_DNA"/>
</dbReference>
<evidence type="ECO:0000256" key="3">
    <source>
        <dbReference type="ARBA" id="ARBA00022723"/>
    </source>
</evidence>
<evidence type="ECO:0000313" key="5">
    <source>
        <dbReference type="EMBL" id="GLS46030.1"/>
    </source>
</evidence>
<evidence type="ECO:0000313" key="6">
    <source>
        <dbReference type="EMBL" id="MBB3900809.1"/>
    </source>
</evidence>